<gene>
    <name evidence="1" type="ORF">NOCA1170194</name>
</gene>
<name>A0A2P2CEE7_9ZZZZ</name>
<dbReference type="EMBL" id="CZKB01000009">
    <property type="protein sequence ID" value="CUR59352.1"/>
    <property type="molecule type" value="Genomic_DNA"/>
</dbReference>
<sequence length="47" mass="5546">MTTQLHLANSLVHARAHSAEDRALLRDVEIARREERRARRAARRTKR</sequence>
<evidence type="ECO:0000313" key="1">
    <source>
        <dbReference type="EMBL" id="CUR59352.1"/>
    </source>
</evidence>
<protein>
    <submittedName>
        <fullName evidence="1">Uncharacterized protein</fullName>
    </submittedName>
</protein>
<organism evidence="1">
    <name type="scientific">metagenome</name>
    <dbReference type="NCBI Taxonomy" id="256318"/>
    <lineage>
        <taxon>unclassified sequences</taxon>
        <taxon>metagenomes</taxon>
    </lineage>
</organism>
<dbReference type="AlphaFoldDB" id="A0A2P2CEE7"/>
<accession>A0A2P2CEE7</accession>
<proteinExistence type="predicted"/>
<reference evidence="1" key="1">
    <citation type="submission" date="2015-08" db="EMBL/GenBank/DDBJ databases">
        <authorList>
            <person name="Babu N.S."/>
            <person name="Beckwith C.J."/>
            <person name="Beseler K.G."/>
            <person name="Brison A."/>
            <person name="Carone J.V."/>
            <person name="Caskin T.P."/>
            <person name="Diamond M."/>
            <person name="Durham M.E."/>
            <person name="Foxe J.M."/>
            <person name="Go M."/>
            <person name="Henderson B.A."/>
            <person name="Jones I.B."/>
            <person name="McGettigan J.A."/>
            <person name="Micheletti S.J."/>
            <person name="Nasrallah M.E."/>
            <person name="Ortiz D."/>
            <person name="Piller C.R."/>
            <person name="Privatt S.R."/>
            <person name="Schneider S.L."/>
            <person name="Sharp S."/>
            <person name="Smith T.C."/>
            <person name="Stanton J.D."/>
            <person name="Ullery H.E."/>
            <person name="Wilson R.J."/>
            <person name="Serrano M.G."/>
            <person name="Buck G."/>
            <person name="Lee V."/>
            <person name="Wang Y."/>
            <person name="Carvalho R."/>
            <person name="Voegtly L."/>
            <person name="Shi R."/>
            <person name="Duckworth R."/>
            <person name="Johnson A."/>
            <person name="Loviza R."/>
            <person name="Walstead R."/>
            <person name="Shah Z."/>
            <person name="Kiflezghi M."/>
            <person name="Wade K."/>
            <person name="Ball S.L."/>
            <person name="Bradley K.W."/>
            <person name="Asai D.J."/>
            <person name="Bowman C.A."/>
            <person name="Russell D.A."/>
            <person name="Pope W.H."/>
            <person name="Jacobs-Sera D."/>
            <person name="Hendrix R.W."/>
            <person name="Hatfull G.F."/>
        </authorList>
    </citation>
    <scope>NUCLEOTIDE SEQUENCE</scope>
</reference>